<dbReference type="SMART" id="SM00387">
    <property type="entry name" value="HATPase_c"/>
    <property type="match status" value="1"/>
</dbReference>
<accession>A0ABU1UTA1</accession>
<dbReference type="Pfam" id="PF00072">
    <property type="entry name" value="Response_reg"/>
    <property type="match status" value="2"/>
</dbReference>
<dbReference type="PROSITE" id="PS50112">
    <property type="entry name" value="PAS"/>
    <property type="match status" value="1"/>
</dbReference>
<evidence type="ECO:0000256" key="2">
    <source>
        <dbReference type="ARBA" id="ARBA00012438"/>
    </source>
</evidence>
<dbReference type="PROSITE" id="PS50109">
    <property type="entry name" value="HIS_KIN"/>
    <property type="match status" value="1"/>
</dbReference>
<dbReference type="Gene3D" id="3.40.50.2300">
    <property type="match status" value="2"/>
</dbReference>
<dbReference type="Pfam" id="PF02518">
    <property type="entry name" value="HATPase_c"/>
    <property type="match status" value="1"/>
</dbReference>
<dbReference type="SMART" id="SM00086">
    <property type="entry name" value="PAC"/>
    <property type="match status" value="1"/>
</dbReference>
<dbReference type="Gene3D" id="3.30.450.40">
    <property type="match status" value="1"/>
</dbReference>
<dbReference type="PANTHER" id="PTHR45339">
    <property type="entry name" value="HYBRID SIGNAL TRANSDUCTION HISTIDINE KINASE J"/>
    <property type="match status" value="1"/>
</dbReference>
<dbReference type="CDD" id="cd00130">
    <property type="entry name" value="PAS"/>
    <property type="match status" value="1"/>
</dbReference>
<dbReference type="SUPFAM" id="SSF47384">
    <property type="entry name" value="Homodimeric domain of signal transducing histidine kinase"/>
    <property type="match status" value="1"/>
</dbReference>
<dbReference type="Proteomes" id="UP001253595">
    <property type="component" value="Unassembled WGS sequence"/>
</dbReference>
<dbReference type="Gene3D" id="1.10.287.130">
    <property type="match status" value="1"/>
</dbReference>
<dbReference type="Gene3D" id="3.30.450.20">
    <property type="entry name" value="PAS domain"/>
    <property type="match status" value="1"/>
</dbReference>
<dbReference type="SUPFAM" id="SSF52172">
    <property type="entry name" value="CheY-like"/>
    <property type="match status" value="2"/>
</dbReference>
<dbReference type="InterPro" id="IPR005467">
    <property type="entry name" value="His_kinase_dom"/>
</dbReference>
<dbReference type="InterPro" id="IPR029016">
    <property type="entry name" value="GAF-like_dom_sf"/>
</dbReference>
<keyword evidence="10" id="KW-1185">Reference proteome</keyword>
<dbReference type="NCBIfam" id="TIGR00229">
    <property type="entry name" value="sensory_box"/>
    <property type="match status" value="1"/>
</dbReference>
<gene>
    <name evidence="9" type="ORF">J2X05_000413</name>
</gene>
<feature type="domain" description="Response regulatory" evidence="6">
    <location>
        <begin position="634"/>
        <end position="757"/>
    </location>
</feature>
<dbReference type="SUPFAM" id="SSF55781">
    <property type="entry name" value="GAF domain-like"/>
    <property type="match status" value="1"/>
</dbReference>
<feature type="domain" description="PAC" evidence="8">
    <location>
        <begin position="325"/>
        <end position="378"/>
    </location>
</feature>
<dbReference type="InterPro" id="IPR000700">
    <property type="entry name" value="PAS-assoc_C"/>
</dbReference>
<evidence type="ECO:0000259" key="7">
    <source>
        <dbReference type="PROSITE" id="PS50112"/>
    </source>
</evidence>
<reference evidence="9 10" key="1">
    <citation type="submission" date="2023-07" db="EMBL/GenBank/DDBJ databases">
        <title>Sorghum-associated microbial communities from plants grown in Nebraska, USA.</title>
        <authorList>
            <person name="Schachtman D."/>
        </authorList>
    </citation>
    <scope>NUCLEOTIDE SEQUENCE [LARGE SCALE GENOMIC DNA]</scope>
    <source>
        <strain evidence="9 10">BE190</strain>
    </source>
</reference>
<dbReference type="EC" id="2.7.13.3" evidence="2"/>
<feature type="modified residue" description="4-aspartylphosphate" evidence="4">
    <location>
        <position position="835"/>
    </location>
</feature>
<protein>
    <recommendedName>
        <fullName evidence="2">histidine kinase</fullName>
        <ecNumber evidence="2">2.7.13.3</ecNumber>
    </recommendedName>
</protein>
<dbReference type="InterPro" id="IPR013655">
    <property type="entry name" value="PAS_fold_3"/>
</dbReference>
<feature type="domain" description="PAS" evidence="7">
    <location>
        <begin position="248"/>
        <end position="321"/>
    </location>
</feature>
<comment type="catalytic activity">
    <reaction evidence="1">
        <text>ATP + protein L-histidine = ADP + protein N-phospho-L-histidine.</text>
        <dbReference type="EC" id="2.7.13.3"/>
    </reaction>
</comment>
<dbReference type="SUPFAM" id="SSF55874">
    <property type="entry name" value="ATPase domain of HSP90 chaperone/DNA topoisomerase II/histidine kinase"/>
    <property type="match status" value="1"/>
</dbReference>
<dbReference type="CDD" id="cd17546">
    <property type="entry name" value="REC_hyHK_CKI1_RcsC-like"/>
    <property type="match status" value="2"/>
</dbReference>
<dbReference type="InterPro" id="IPR035965">
    <property type="entry name" value="PAS-like_dom_sf"/>
</dbReference>
<evidence type="ECO:0000256" key="3">
    <source>
        <dbReference type="ARBA" id="ARBA00022553"/>
    </source>
</evidence>
<dbReference type="PROSITE" id="PS50110">
    <property type="entry name" value="RESPONSE_REGULATORY"/>
    <property type="match status" value="2"/>
</dbReference>
<dbReference type="SMART" id="SM00091">
    <property type="entry name" value="PAS"/>
    <property type="match status" value="1"/>
</dbReference>
<evidence type="ECO:0000259" key="5">
    <source>
        <dbReference type="PROSITE" id="PS50109"/>
    </source>
</evidence>
<comment type="caution">
    <text evidence="9">The sequence shown here is derived from an EMBL/GenBank/DDBJ whole genome shotgun (WGS) entry which is preliminary data.</text>
</comment>
<dbReference type="CDD" id="cd00082">
    <property type="entry name" value="HisKA"/>
    <property type="match status" value="1"/>
</dbReference>
<sequence length="919" mass="104047">MGKKSLHSEESEEALAAKILLLEEELASLKQSLQAQHAIRQLRASAAGDYGNDEQDAPAPSLGTKGKATEGPIFDESWVMETLKFLVKQQHSSSPLQVLAQVGKLLDLREIGLWGWDAHSASVSLLSQWAAQDLSDTTRQRLQHPDWLYFLLKPESSYFRQLRDGNALALTATDHDLAEATQGLRALDIYNSLIIPLCEQAQLRGFMTLHRDNPRTWHAQDTKALTSLLAWLFRFMHQHEQLRVMVDRDTRYQYAMEATNDGLWDWNLLTNKIYFSRSYLRMLGYDYEDLPGNLDTLRDYFVHPDDVDTMLGEYQSAIDNRQESLQLQFRMLHRDGNIIWVHSKAKFFEPDHQGHASRCVGVNTDISDFMTSREELLSAKAQADLASKTKSEFLARVSHEIRTPMNAIIGIGYLMQDTQLDEQQQSYLTSINSAADSLLQIINQLLDFSKIEAGRVILEYAHFDLDQLFEKISRLFEISALHRSVNIVYDIKPEVPRFLRGDASRLSQILGHLISNAFQYSNTNQVIVRVVRKSQTSRQVVLEFSVEDAGLGMTEEKLTHIKERLVFNKNTPETEKNTYGLGICSHLVHLMQGDFSIESSLNKGCKVTFSAAFEHSHLGEKTLINHPRDLNNIRALIVDDNTIARTIIASTARSIHLQVDEIDNPIAAIERIRQADNLGQPYHFILLDYRMPNMNGLQLTGLIKSDRSLKQKPRVFLISAYHRDEISSADPNAILVDEFLSKPVSESRLFDAISQAIGREQLLQDISPKIITPTDIEELLENARILIAEDNIVNQQVIRGILKKKKITTVIATNGIEALKLLEATSEPFDAILMDLEMPEMDGLEATRRIRAGQLRANNLQQNIPIVAVTAQAMRGDRERCLAAGMNGYISKPVNPELLYTTLADILRKKKVTNGNSHH</sequence>
<feature type="modified residue" description="4-aspartylphosphate" evidence="4">
    <location>
        <position position="688"/>
    </location>
</feature>
<dbReference type="InterPro" id="IPR003594">
    <property type="entry name" value="HATPase_dom"/>
</dbReference>
<evidence type="ECO:0000259" key="8">
    <source>
        <dbReference type="PROSITE" id="PS50113"/>
    </source>
</evidence>
<dbReference type="InterPro" id="IPR001789">
    <property type="entry name" value="Sig_transdc_resp-reg_receiver"/>
</dbReference>
<evidence type="ECO:0000313" key="10">
    <source>
        <dbReference type="Proteomes" id="UP001253595"/>
    </source>
</evidence>
<dbReference type="EMBL" id="JAVDVX010000001">
    <property type="protein sequence ID" value="MDR7088410.1"/>
    <property type="molecule type" value="Genomic_DNA"/>
</dbReference>
<dbReference type="InterPro" id="IPR000014">
    <property type="entry name" value="PAS"/>
</dbReference>
<dbReference type="InterPro" id="IPR036890">
    <property type="entry name" value="HATPase_C_sf"/>
</dbReference>
<keyword evidence="3 4" id="KW-0597">Phosphoprotein</keyword>
<dbReference type="SMART" id="SM00388">
    <property type="entry name" value="HisKA"/>
    <property type="match status" value="1"/>
</dbReference>
<feature type="domain" description="Response regulatory" evidence="6">
    <location>
        <begin position="784"/>
        <end position="907"/>
    </location>
</feature>
<dbReference type="RefSeq" id="WP_310068014.1">
    <property type="nucleotide sequence ID" value="NZ_JAVDVX010000001.1"/>
</dbReference>
<dbReference type="InterPro" id="IPR011006">
    <property type="entry name" value="CheY-like_superfamily"/>
</dbReference>
<dbReference type="PANTHER" id="PTHR45339:SF5">
    <property type="entry name" value="HISTIDINE KINASE"/>
    <property type="match status" value="1"/>
</dbReference>
<dbReference type="PROSITE" id="PS50113">
    <property type="entry name" value="PAC"/>
    <property type="match status" value="1"/>
</dbReference>
<organism evidence="9 10">
    <name type="scientific">Cellvibrio fibrivorans</name>
    <dbReference type="NCBI Taxonomy" id="126350"/>
    <lineage>
        <taxon>Bacteria</taxon>
        <taxon>Pseudomonadati</taxon>
        <taxon>Pseudomonadota</taxon>
        <taxon>Gammaproteobacteria</taxon>
        <taxon>Cellvibrionales</taxon>
        <taxon>Cellvibrionaceae</taxon>
        <taxon>Cellvibrio</taxon>
    </lineage>
</organism>
<feature type="domain" description="Histidine kinase" evidence="5">
    <location>
        <begin position="396"/>
        <end position="615"/>
    </location>
</feature>
<dbReference type="InterPro" id="IPR003661">
    <property type="entry name" value="HisK_dim/P_dom"/>
</dbReference>
<evidence type="ECO:0000256" key="1">
    <source>
        <dbReference type="ARBA" id="ARBA00000085"/>
    </source>
</evidence>
<dbReference type="Pfam" id="PF08447">
    <property type="entry name" value="PAS_3"/>
    <property type="match status" value="1"/>
</dbReference>
<dbReference type="Gene3D" id="3.30.565.10">
    <property type="entry name" value="Histidine kinase-like ATPase, C-terminal domain"/>
    <property type="match status" value="1"/>
</dbReference>
<dbReference type="SMART" id="SM00448">
    <property type="entry name" value="REC"/>
    <property type="match status" value="2"/>
</dbReference>
<proteinExistence type="predicted"/>
<dbReference type="Pfam" id="PF00512">
    <property type="entry name" value="HisKA"/>
    <property type="match status" value="1"/>
</dbReference>
<evidence type="ECO:0000313" key="9">
    <source>
        <dbReference type="EMBL" id="MDR7088410.1"/>
    </source>
</evidence>
<name>A0ABU1UTA1_9GAMM</name>
<dbReference type="InterPro" id="IPR001610">
    <property type="entry name" value="PAC"/>
</dbReference>
<dbReference type="InterPro" id="IPR036097">
    <property type="entry name" value="HisK_dim/P_sf"/>
</dbReference>
<evidence type="ECO:0000259" key="6">
    <source>
        <dbReference type="PROSITE" id="PS50110"/>
    </source>
</evidence>
<dbReference type="SUPFAM" id="SSF55785">
    <property type="entry name" value="PYP-like sensor domain (PAS domain)"/>
    <property type="match status" value="1"/>
</dbReference>
<evidence type="ECO:0000256" key="4">
    <source>
        <dbReference type="PROSITE-ProRule" id="PRU00169"/>
    </source>
</evidence>